<reference evidence="13 14" key="1">
    <citation type="submission" date="2018-04" db="EMBL/GenBank/DDBJ databases">
        <title>Sphingobacterium sp. M46 Genome.</title>
        <authorList>
            <person name="Cheng J."/>
            <person name="Li Y."/>
        </authorList>
    </citation>
    <scope>NUCLEOTIDE SEQUENCE [LARGE SCALE GENOMIC DNA]</scope>
    <source>
        <strain evidence="13 14">M46</strain>
    </source>
</reference>
<keyword evidence="3" id="KW-0645">Protease</keyword>
<dbReference type="RefSeq" id="WP_108636623.1">
    <property type="nucleotide sequence ID" value="NZ_QCXX01000009.1"/>
</dbReference>
<dbReference type="Gene3D" id="3.30.2010.10">
    <property type="entry name" value="Metalloproteases ('zincins'), catalytic domain"/>
    <property type="match status" value="1"/>
</dbReference>
<keyword evidence="14" id="KW-1185">Reference proteome</keyword>
<comment type="cofactor">
    <cofactor evidence="1">
        <name>Zn(2+)</name>
        <dbReference type="ChEBI" id="CHEBI:29105"/>
    </cofactor>
</comment>
<evidence type="ECO:0000256" key="9">
    <source>
        <dbReference type="ARBA" id="ARBA00023049"/>
    </source>
</evidence>
<gene>
    <name evidence="13" type="ORF">DCO56_26105</name>
</gene>
<dbReference type="PANTHER" id="PTHR43221:SF2">
    <property type="entry name" value="PROTEASE HTPX HOMOLOG"/>
    <property type="match status" value="1"/>
</dbReference>
<evidence type="ECO:0000256" key="8">
    <source>
        <dbReference type="ARBA" id="ARBA00022989"/>
    </source>
</evidence>
<name>A0A363NM75_9SPHI</name>
<evidence type="ECO:0000256" key="5">
    <source>
        <dbReference type="ARBA" id="ARBA00022723"/>
    </source>
</evidence>
<dbReference type="PANTHER" id="PTHR43221">
    <property type="entry name" value="PROTEASE HTPX"/>
    <property type="match status" value="1"/>
</dbReference>
<keyword evidence="5" id="KW-0479">Metal-binding</keyword>
<dbReference type="GO" id="GO:0004222">
    <property type="term" value="F:metalloendopeptidase activity"/>
    <property type="evidence" value="ECO:0007669"/>
    <property type="project" value="InterPro"/>
</dbReference>
<dbReference type="GO" id="GO:0006508">
    <property type="term" value="P:proteolysis"/>
    <property type="evidence" value="ECO:0007669"/>
    <property type="project" value="UniProtKB-KW"/>
</dbReference>
<protein>
    <submittedName>
        <fullName evidence="13">Peptidase M48</fullName>
    </submittedName>
</protein>
<dbReference type="Proteomes" id="UP000250831">
    <property type="component" value="Unassembled WGS sequence"/>
</dbReference>
<evidence type="ECO:0000256" key="1">
    <source>
        <dbReference type="ARBA" id="ARBA00001947"/>
    </source>
</evidence>
<evidence type="ECO:0000256" key="10">
    <source>
        <dbReference type="ARBA" id="ARBA00023136"/>
    </source>
</evidence>
<evidence type="ECO:0000259" key="12">
    <source>
        <dbReference type="Pfam" id="PF01435"/>
    </source>
</evidence>
<organism evidence="13 14">
    <name type="scientific">Sphingobacterium athyrii</name>
    <dbReference type="NCBI Taxonomy" id="2152717"/>
    <lineage>
        <taxon>Bacteria</taxon>
        <taxon>Pseudomonadati</taxon>
        <taxon>Bacteroidota</taxon>
        <taxon>Sphingobacteriia</taxon>
        <taxon>Sphingobacteriales</taxon>
        <taxon>Sphingobacteriaceae</taxon>
        <taxon>Sphingobacterium</taxon>
    </lineage>
</organism>
<dbReference type="InterPro" id="IPR001915">
    <property type="entry name" value="Peptidase_M48"/>
</dbReference>
<dbReference type="InterPro" id="IPR050083">
    <property type="entry name" value="HtpX_protease"/>
</dbReference>
<keyword evidence="9" id="KW-0482">Metalloprotease</keyword>
<dbReference type="CDD" id="cd07328">
    <property type="entry name" value="M48_Ste24p_like"/>
    <property type="match status" value="1"/>
</dbReference>
<evidence type="ECO:0000256" key="4">
    <source>
        <dbReference type="ARBA" id="ARBA00022692"/>
    </source>
</evidence>
<dbReference type="GO" id="GO:0046872">
    <property type="term" value="F:metal ion binding"/>
    <property type="evidence" value="ECO:0007669"/>
    <property type="project" value="UniProtKB-KW"/>
</dbReference>
<dbReference type="EMBL" id="QCXX01000009">
    <property type="protein sequence ID" value="PUV21800.1"/>
    <property type="molecule type" value="Genomic_DNA"/>
</dbReference>
<feature type="transmembrane region" description="Helical" evidence="11">
    <location>
        <begin position="211"/>
        <end position="229"/>
    </location>
</feature>
<feature type="transmembrane region" description="Helical" evidence="11">
    <location>
        <begin position="20"/>
        <end position="49"/>
    </location>
</feature>
<keyword evidence="8 11" id="KW-1133">Transmembrane helix</keyword>
<feature type="domain" description="Peptidase M48" evidence="12">
    <location>
        <begin position="149"/>
        <end position="361"/>
    </location>
</feature>
<accession>A0A363NM75</accession>
<evidence type="ECO:0000256" key="2">
    <source>
        <dbReference type="ARBA" id="ARBA00022475"/>
    </source>
</evidence>
<evidence type="ECO:0000256" key="6">
    <source>
        <dbReference type="ARBA" id="ARBA00022801"/>
    </source>
</evidence>
<comment type="caution">
    <text evidence="13">The sequence shown here is derived from an EMBL/GenBank/DDBJ whole genome shotgun (WGS) entry which is preliminary data.</text>
</comment>
<evidence type="ECO:0000313" key="13">
    <source>
        <dbReference type="EMBL" id="PUV21800.1"/>
    </source>
</evidence>
<evidence type="ECO:0000256" key="3">
    <source>
        <dbReference type="ARBA" id="ARBA00022670"/>
    </source>
</evidence>
<keyword evidence="6" id="KW-0378">Hydrolase</keyword>
<dbReference type="AlphaFoldDB" id="A0A363NM75"/>
<keyword evidence="4 11" id="KW-0812">Transmembrane</keyword>
<keyword evidence="2" id="KW-1003">Cell membrane</keyword>
<evidence type="ECO:0000313" key="14">
    <source>
        <dbReference type="Proteomes" id="UP000250831"/>
    </source>
</evidence>
<proteinExistence type="predicted"/>
<sequence length="686" mass="79718">MKVLVSASFKKHARKTILSIFVFAFTYIFLLLFAIGITIGFTLLGLLIFTSKPMFLTAIACIGLFASGLTVLFFLIKFIFASTKVDTDHLTEITEHDEPELFLLIHQIVSEVDTSFPKKVFLSHDVNASVFYDSSFWSMFLPIRKNLQIGVGLINAVTQQELKAILAHEFGHFSQKSMKVGSYVYHVNQIIYNMLYKNESLDNTFEKWGSVSGYSAIFIGISVFIIQQIQNILKYLYKYVNLNYLALSREMEFHADEIAAHVAGSKALADSLLRLGFANHALNYIFNFYEGKISENIRSNNIYHEQNCVMLLLAERSRYRVQGGFPQIELATLKKYDKSKLNLENQWASHPTDEERVKALWKLDIIKNDVSNEPAIALLSNGAAIADQISEKLFSHIQYQQVPATLNLSEFKDNLETQINRYTINAKFNDFYDYNNPLLKGDLATADEHEELTFEELFADRKIESFYELNGLKSDKHIVEAIQKGDIKLKTFDYDGKKYRDIDADELLLKIENDIQDITRQVDSYNYQIHHYFLQLSIVQDRKEEFDQKYYDFAAFHKTFDESQTMYDDMNENTAFFFQTLPFGEIEARVSDLKRREVSFKKRLSELLSLQENIQPPMDTALLSTLNKYINTDLLYFNVDQYKEENLQILLQAIAEYKRLLDDIYFSKKKTYLDFILRLEEDKARQ</sequence>
<feature type="transmembrane region" description="Helical" evidence="11">
    <location>
        <begin position="55"/>
        <end position="76"/>
    </location>
</feature>
<keyword evidence="7" id="KW-0862">Zinc</keyword>
<evidence type="ECO:0000256" key="7">
    <source>
        <dbReference type="ARBA" id="ARBA00022833"/>
    </source>
</evidence>
<keyword evidence="10 11" id="KW-0472">Membrane</keyword>
<dbReference type="OrthoDB" id="9789270at2"/>
<evidence type="ECO:0000256" key="11">
    <source>
        <dbReference type="SAM" id="Phobius"/>
    </source>
</evidence>
<dbReference type="Pfam" id="PF01435">
    <property type="entry name" value="Peptidase_M48"/>
    <property type="match status" value="1"/>
</dbReference>